<evidence type="ECO:0000313" key="2">
    <source>
        <dbReference type="EMBL" id="JAP19113.1"/>
    </source>
</evidence>
<proteinExistence type="predicted"/>
<sequence>MSTFRNMFFNSSRLDDPIKASLGLHGPKENARNGDKAHEDSGRVHMPQSKWKELIYNPTNINARRTN</sequence>
<feature type="region of interest" description="Disordered" evidence="1">
    <location>
        <begin position="18"/>
        <end position="49"/>
    </location>
</feature>
<organism evidence="2">
    <name type="scientific">Solanum chacoense</name>
    <name type="common">Chaco potato</name>
    <dbReference type="NCBI Taxonomy" id="4108"/>
    <lineage>
        <taxon>Eukaryota</taxon>
        <taxon>Viridiplantae</taxon>
        <taxon>Streptophyta</taxon>
        <taxon>Embryophyta</taxon>
        <taxon>Tracheophyta</taxon>
        <taxon>Spermatophyta</taxon>
        <taxon>Magnoliopsida</taxon>
        <taxon>eudicotyledons</taxon>
        <taxon>Gunneridae</taxon>
        <taxon>Pentapetalae</taxon>
        <taxon>asterids</taxon>
        <taxon>lamiids</taxon>
        <taxon>Solanales</taxon>
        <taxon>Solanaceae</taxon>
        <taxon>Solanoideae</taxon>
        <taxon>Solaneae</taxon>
        <taxon>Solanum</taxon>
    </lineage>
</organism>
<name>A0A0V0HH08_SOLCH</name>
<dbReference type="EMBL" id="GEDG01020450">
    <property type="protein sequence ID" value="JAP19113.1"/>
    <property type="molecule type" value="Transcribed_RNA"/>
</dbReference>
<reference evidence="2" key="1">
    <citation type="submission" date="2015-12" db="EMBL/GenBank/DDBJ databases">
        <title>Gene expression during late stages of embryo sac development: a critical building block for successful pollen-pistil interactions.</title>
        <authorList>
            <person name="Liu Y."/>
            <person name="Joly V."/>
            <person name="Sabar M."/>
            <person name="Matton D.P."/>
        </authorList>
    </citation>
    <scope>NUCLEOTIDE SEQUENCE</scope>
</reference>
<dbReference type="AlphaFoldDB" id="A0A0V0HH08"/>
<evidence type="ECO:0000256" key="1">
    <source>
        <dbReference type="SAM" id="MobiDB-lite"/>
    </source>
</evidence>
<feature type="compositionally biased region" description="Basic and acidic residues" evidence="1">
    <location>
        <begin position="26"/>
        <end position="43"/>
    </location>
</feature>
<accession>A0A0V0HH08</accession>
<protein>
    <submittedName>
        <fullName evidence="2">Putative ovule protein</fullName>
    </submittedName>
</protein>